<accession>A0A3P7YDJ2</accession>
<sequence>MEGLVGLDGKSEPGICSLTGTATHRDQILFPANGARHTVPTQANPPLLLSGWTLLHVCSRRLLPGRLKNSEFHAGNSGDQLLTPELPPAVQQASTLSRPTDHATDGSAAYRSSPDVAHRLLQRSVRESVPVAVRLHGCPVVHAVY</sequence>
<protein>
    <submittedName>
        <fullName evidence="2 4">Uncharacterized protein</fullName>
    </submittedName>
</protein>
<evidence type="ECO:0000313" key="3">
    <source>
        <dbReference type="Proteomes" id="UP000050761"/>
    </source>
</evidence>
<keyword evidence="3" id="KW-1185">Reference proteome</keyword>
<evidence type="ECO:0000313" key="2">
    <source>
        <dbReference type="EMBL" id="VDO62643.1"/>
    </source>
</evidence>
<dbReference type="AlphaFoldDB" id="A0A3P7YDJ2"/>
<proteinExistence type="predicted"/>
<dbReference type="WBParaSite" id="HPBE_0000487901-mRNA-1">
    <property type="protein sequence ID" value="HPBE_0000487901-mRNA-1"/>
    <property type="gene ID" value="HPBE_0000487901"/>
</dbReference>
<gene>
    <name evidence="2" type="ORF">HPBE_LOCUS4880</name>
</gene>
<feature type="region of interest" description="Disordered" evidence="1">
    <location>
        <begin position="90"/>
        <end position="111"/>
    </location>
</feature>
<organism evidence="2">
    <name type="scientific">Heligmosomoides polygyrus</name>
    <name type="common">Parasitic roundworm</name>
    <dbReference type="NCBI Taxonomy" id="6339"/>
    <lineage>
        <taxon>Eukaryota</taxon>
        <taxon>Metazoa</taxon>
        <taxon>Ecdysozoa</taxon>
        <taxon>Nematoda</taxon>
        <taxon>Chromadorea</taxon>
        <taxon>Rhabditida</taxon>
        <taxon>Rhabditina</taxon>
        <taxon>Rhabditomorpha</taxon>
        <taxon>Strongyloidea</taxon>
        <taxon>Heligmosomidae</taxon>
        <taxon>Heligmosomoides</taxon>
    </lineage>
</organism>
<evidence type="ECO:0000313" key="4">
    <source>
        <dbReference type="WBParaSite" id="HPBE_0000487901-mRNA-1"/>
    </source>
</evidence>
<reference evidence="4" key="2">
    <citation type="submission" date="2019-09" db="UniProtKB">
        <authorList>
            <consortium name="WormBaseParasite"/>
        </authorList>
    </citation>
    <scope>IDENTIFICATION</scope>
</reference>
<dbReference type="Proteomes" id="UP000050761">
    <property type="component" value="Unassembled WGS sequence"/>
</dbReference>
<evidence type="ECO:0000256" key="1">
    <source>
        <dbReference type="SAM" id="MobiDB-lite"/>
    </source>
</evidence>
<dbReference type="EMBL" id="UZAH01025375">
    <property type="protein sequence ID" value="VDO62643.1"/>
    <property type="molecule type" value="Genomic_DNA"/>
</dbReference>
<name>A0A3P7YDJ2_HELPZ</name>
<reference evidence="2 3" key="1">
    <citation type="submission" date="2018-11" db="EMBL/GenBank/DDBJ databases">
        <authorList>
            <consortium name="Pathogen Informatics"/>
        </authorList>
    </citation>
    <scope>NUCLEOTIDE SEQUENCE [LARGE SCALE GENOMIC DNA]</scope>
</reference>